<proteinExistence type="predicted"/>
<dbReference type="PANTHER" id="PTHR46796">
    <property type="entry name" value="HTH-TYPE TRANSCRIPTIONAL ACTIVATOR RHAS-RELATED"/>
    <property type="match status" value="1"/>
</dbReference>
<sequence length="300" mass="32808">MPLTRGSSVRARFFAPPAELARYFTTFYLAEIDLAPGQRVVDYLHPEWANLRFSSGGPLAARNARGMGIADCHFAVTGPSGHAVRFEVGPCRIWGVGLLPLGWARFVGLPASELADAVLDGAGHDGFAPFMPLAEAIFGPEPDVEGELGRIGRFFAEWPSMGPGDDQRVQAIHAAMIDPGVSSVAEMARRAGTSARTVERLCQQSFGFGPKTLLRRQRFMRSLAQFMLDPSLKWIGALDGHYHDQAQFVREFRQFMGMTPREYAKMPHPIIEAFVRERARIAGAAVQALDGPNGARLGRG</sequence>
<dbReference type="GO" id="GO:0043565">
    <property type="term" value="F:sequence-specific DNA binding"/>
    <property type="evidence" value="ECO:0007669"/>
    <property type="project" value="InterPro"/>
</dbReference>
<evidence type="ECO:0000256" key="2">
    <source>
        <dbReference type="ARBA" id="ARBA00023125"/>
    </source>
</evidence>
<comment type="caution">
    <text evidence="5">The sequence shown here is derived from an EMBL/GenBank/DDBJ whole genome shotgun (WGS) entry which is preliminary data.</text>
</comment>
<dbReference type="Gene3D" id="1.10.10.60">
    <property type="entry name" value="Homeodomain-like"/>
    <property type="match status" value="1"/>
</dbReference>
<protein>
    <submittedName>
        <fullName evidence="5">AraC-like DNA-binding protein</fullName>
    </submittedName>
</protein>
<evidence type="ECO:0000256" key="3">
    <source>
        <dbReference type="ARBA" id="ARBA00023163"/>
    </source>
</evidence>
<keyword evidence="3" id="KW-0804">Transcription</keyword>
<organism evidence="5 6">
    <name type="scientific">Novosphingobium sediminicola</name>
    <dbReference type="NCBI Taxonomy" id="563162"/>
    <lineage>
        <taxon>Bacteria</taxon>
        <taxon>Pseudomonadati</taxon>
        <taxon>Pseudomonadota</taxon>
        <taxon>Alphaproteobacteria</taxon>
        <taxon>Sphingomonadales</taxon>
        <taxon>Sphingomonadaceae</taxon>
        <taxon>Novosphingobium</taxon>
    </lineage>
</organism>
<dbReference type="GO" id="GO:0003700">
    <property type="term" value="F:DNA-binding transcription factor activity"/>
    <property type="evidence" value="ECO:0007669"/>
    <property type="project" value="InterPro"/>
</dbReference>
<keyword evidence="6" id="KW-1185">Reference proteome</keyword>
<dbReference type="Proteomes" id="UP000548867">
    <property type="component" value="Unassembled WGS sequence"/>
</dbReference>
<gene>
    <name evidence="5" type="ORF">GGR38_003385</name>
</gene>
<feature type="domain" description="HTH araC/xylS-type" evidence="4">
    <location>
        <begin position="166"/>
        <end position="266"/>
    </location>
</feature>
<dbReference type="Pfam" id="PF12833">
    <property type="entry name" value="HTH_18"/>
    <property type="match status" value="1"/>
</dbReference>
<reference evidence="5 6" key="1">
    <citation type="submission" date="2020-08" db="EMBL/GenBank/DDBJ databases">
        <title>Genomic Encyclopedia of Type Strains, Phase IV (KMG-IV): sequencing the most valuable type-strain genomes for metagenomic binning, comparative biology and taxonomic classification.</title>
        <authorList>
            <person name="Goeker M."/>
        </authorList>
    </citation>
    <scope>NUCLEOTIDE SEQUENCE [LARGE SCALE GENOMIC DNA]</scope>
    <source>
        <strain evidence="5 6">DSM 27057</strain>
    </source>
</reference>
<evidence type="ECO:0000259" key="4">
    <source>
        <dbReference type="PROSITE" id="PS01124"/>
    </source>
</evidence>
<name>A0A7W6CRK0_9SPHN</name>
<dbReference type="PROSITE" id="PS01124">
    <property type="entry name" value="HTH_ARAC_FAMILY_2"/>
    <property type="match status" value="1"/>
</dbReference>
<dbReference type="InterPro" id="IPR050204">
    <property type="entry name" value="AraC_XylS_family_regulators"/>
</dbReference>
<keyword evidence="1" id="KW-0805">Transcription regulation</keyword>
<dbReference type="EMBL" id="JACIDX010000013">
    <property type="protein sequence ID" value="MBB3956422.1"/>
    <property type="molecule type" value="Genomic_DNA"/>
</dbReference>
<dbReference type="InterPro" id="IPR018060">
    <property type="entry name" value="HTH_AraC"/>
</dbReference>
<dbReference type="RefSeq" id="WP_183627299.1">
    <property type="nucleotide sequence ID" value="NZ_JACIDX010000013.1"/>
</dbReference>
<keyword evidence="2 5" id="KW-0238">DNA-binding</keyword>
<dbReference type="AlphaFoldDB" id="A0A7W6CRK0"/>
<accession>A0A7W6CRK0</accession>
<evidence type="ECO:0000313" key="5">
    <source>
        <dbReference type="EMBL" id="MBB3956422.1"/>
    </source>
</evidence>
<dbReference type="SMART" id="SM00342">
    <property type="entry name" value="HTH_ARAC"/>
    <property type="match status" value="1"/>
</dbReference>
<evidence type="ECO:0000313" key="6">
    <source>
        <dbReference type="Proteomes" id="UP000548867"/>
    </source>
</evidence>
<evidence type="ECO:0000256" key="1">
    <source>
        <dbReference type="ARBA" id="ARBA00023015"/>
    </source>
</evidence>